<evidence type="ECO:0000256" key="4">
    <source>
        <dbReference type="ARBA" id="ARBA00022723"/>
    </source>
</evidence>
<accession>A0A5M8P0A3</accession>
<sequence length="114" mass="13003">MNQKIMKKGLINCCISEITVAELYYGVECDSSNAIENKRRVDDFINHITVIPVSEALAVYAKEKYLLRKTGKLIDDMDIFIGATAIANNMILVTDNEKHLNRLSNIKIENWIEK</sequence>
<gene>
    <name evidence="9" type="ORF">EZS26_001975</name>
</gene>
<evidence type="ECO:0000256" key="2">
    <source>
        <dbReference type="ARBA" id="ARBA00022649"/>
    </source>
</evidence>
<dbReference type="AlphaFoldDB" id="A0A5M8P0A3"/>
<evidence type="ECO:0000256" key="5">
    <source>
        <dbReference type="ARBA" id="ARBA00022801"/>
    </source>
</evidence>
<dbReference type="Proteomes" id="UP000324575">
    <property type="component" value="Unassembled WGS sequence"/>
</dbReference>
<protein>
    <submittedName>
        <fullName evidence="9">Ribonuclease VapC2</fullName>
        <ecNumber evidence="9">3.1.-.-</ecNumber>
    </submittedName>
</protein>
<dbReference type="EMBL" id="SNRX01000013">
    <property type="protein sequence ID" value="KAA6301812.1"/>
    <property type="molecule type" value="Genomic_DNA"/>
</dbReference>
<evidence type="ECO:0000256" key="6">
    <source>
        <dbReference type="ARBA" id="ARBA00022842"/>
    </source>
</evidence>
<evidence type="ECO:0000256" key="3">
    <source>
        <dbReference type="ARBA" id="ARBA00022722"/>
    </source>
</evidence>
<keyword evidence="2" id="KW-1277">Toxin-antitoxin system</keyword>
<evidence type="ECO:0000259" key="8">
    <source>
        <dbReference type="Pfam" id="PF01850"/>
    </source>
</evidence>
<dbReference type="InterPro" id="IPR050556">
    <property type="entry name" value="Type_II_TA_system_RNase"/>
</dbReference>
<evidence type="ECO:0000313" key="9">
    <source>
        <dbReference type="EMBL" id="KAA6301812.1"/>
    </source>
</evidence>
<evidence type="ECO:0000313" key="10">
    <source>
        <dbReference type="Proteomes" id="UP000324575"/>
    </source>
</evidence>
<dbReference type="Gene3D" id="3.40.50.1010">
    <property type="entry name" value="5'-nuclease"/>
    <property type="match status" value="1"/>
</dbReference>
<keyword evidence="3" id="KW-0540">Nuclease</keyword>
<comment type="cofactor">
    <cofactor evidence="1">
        <name>Mg(2+)</name>
        <dbReference type="ChEBI" id="CHEBI:18420"/>
    </cofactor>
</comment>
<evidence type="ECO:0000256" key="1">
    <source>
        <dbReference type="ARBA" id="ARBA00001946"/>
    </source>
</evidence>
<dbReference type="PANTHER" id="PTHR33653">
    <property type="entry name" value="RIBONUCLEASE VAPC2"/>
    <property type="match status" value="1"/>
</dbReference>
<dbReference type="GO" id="GO:0046872">
    <property type="term" value="F:metal ion binding"/>
    <property type="evidence" value="ECO:0007669"/>
    <property type="project" value="UniProtKB-KW"/>
</dbReference>
<comment type="similarity">
    <text evidence="7">Belongs to the PINc/VapC protein family.</text>
</comment>
<dbReference type="InterPro" id="IPR029060">
    <property type="entry name" value="PIN-like_dom_sf"/>
</dbReference>
<organism evidence="9 10">
    <name type="scientific">Candidatus Ordinivivax streblomastigis</name>
    <dbReference type="NCBI Taxonomy" id="2540710"/>
    <lineage>
        <taxon>Bacteria</taxon>
        <taxon>Pseudomonadati</taxon>
        <taxon>Bacteroidota</taxon>
        <taxon>Bacteroidia</taxon>
        <taxon>Bacteroidales</taxon>
        <taxon>Candidatus Ordinivivax</taxon>
    </lineage>
</organism>
<evidence type="ECO:0000256" key="7">
    <source>
        <dbReference type="ARBA" id="ARBA00038093"/>
    </source>
</evidence>
<reference evidence="9 10" key="1">
    <citation type="submission" date="2019-03" db="EMBL/GenBank/DDBJ databases">
        <title>Single cell metagenomics reveals metabolic interactions within the superorganism composed of flagellate Streblomastix strix and complex community of Bacteroidetes bacteria on its surface.</title>
        <authorList>
            <person name="Treitli S.C."/>
            <person name="Kolisko M."/>
            <person name="Husnik F."/>
            <person name="Keeling P."/>
            <person name="Hampl V."/>
        </authorList>
    </citation>
    <scope>NUCLEOTIDE SEQUENCE [LARGE SCALE GENOMIC DNA]</scope>
    <source>
        <strain evidence="9">St1</strain>
    </source>
</reference>
<feature type="domain" description="PIN" evidence="8">
    <location>
        <begin position="11"/>
        <end position="101"/>
    </location>
</feature>
<proteinExistence type="inferred from homology"/>
<keyword evidence="6" id="KW-0460">Magnesium</keyword>
<dbReference type="GO" id="GO:0004518">
    <property type="term" value="F:nuclease activity"/>
    <property type="evidence" value="ECO:0007669"/>
    <property type="project" value="UniProtKB-KW"/>
</dbReference>
<comment type="caution">
    <text evidence="9">The sequence shown here is derived from an EMBL/GenBank/DDBJ whole genome shotgun (WGS) entry which is preliminary data.</text>
</comment>
<dbReference type="PANTHER" id="PTHR33653:SF1">
    <property type="entry name" value="RIBONUCLEASE VAPC2"/>
    <property type="match status" value="1"/>
</dbReference>
<dbReference type="Pfam" id="PF01850">
    <property type="entry name" value="PIN"/>
    <property type="match status" value="1"/>
</dbReference>
<keyword evidence="5 9" id="KW-0378">Hydrolase</keyword>
<dbReference type="EC" id="3.1.-.-" evidence="9"/>
<name>A0A5M8P0A3_9BACT</name>
<dbReference type="SUPFAM" id="SSF88723">
    <property type="entry name" value="PIN domain-like"/>
    <property type="match status" value="1"/>
</dbReference>
<keyword evidence="4" id="KW-0479">Metal-binding</keyword>
<dbReference type="GO" id="GO:0016787">
    <property type="term" value="F:hydrolase activity"/>
    <property type="evidence" value="ECO:0007669"/>
    <property type="project" value="UniProtKB-KW"/>
</dbReference>
<dbReference type="InterPro" id="IPR002716">
    <property type="entry name" value="PIN_dom"/>
</dbReference>